<dbReference type="EMBL" id="WXYQ01000009">
    <property type="protein sequence ID" value="NBG96521.1"/>
    <property type="molecule type" value="Genomic_DNA"/>
</dbReference>
<feature type="domain" description="ABC-type transport auxiliary lipoprotein component" evidence="1">
    <location>
        <begin position="43"/>
        <end position="210"/>
    </location>
</feature>
<dbReference type="InterPro" id="IPR005586">
    <property type="entry name" value="ABC_trans_aux"/>
</dbReference>
<dbReference type="SUPFAM" id="SSF159594">
    <property type="entry name" value="XCC0632-like"/>
    <property type="match status" value="1"/>
</dbReference>
<sequence length="225" mass="23830">MTDLIGGMRAMLRGRVLLPVMLGAVLSGCASLLPTGDTPTTLYGLQAPAEVPLVADRPGWQLIVEEPLAERALDTDRIAIYSGPHALQYFPQARWTDRAPRLVQDLIVETFENAGLQMSATRQTVGVKANVALISDLRDFEARVTAPAAEGSTVMPTVMIRLSTKLVSLDKRRVIDARTFTARGTAASDSVADVVAAMNVAAATVVSDIVVWAAAASATFAPVAD</sequence>
<evidence type="ECO:0000313" key="2">
    <source>
        <dbReference type="EMBL" id="NBG96521.1"/>
    </source>
</evidence>
<keyword evidence="3" id="KW-1185">Reference proteome</keyword>
<protein>
    <recommendedName>
        <fullName evidence="1">ABC-type transport auxiliary lipoprotein component domain-containing protein</fullName>
    </recommendedName>
</protein>
<dbReference type="GeneID" id="300654115"/>
<dbReference type="RefSeq" id="WP_160588583.1">
    <property type="nucleotide sequence ID" value="NZ_BMHN01000001.1"/>
</dbReference>
<gene>
    <name evidence="2" type="ORF">GTQ45_12325</name>
</gene>
<reference evidence="2 3" key="1">
    <citation type="journal article" date="2016" name="Int. J. Syst. Evol. Microbiol.">
        <title>Pyruvatibacter mobilis gen. nov., sp. nov., a marine bacterium from the culture broth of Picochlorum sp. 122.</title>
        <authorList>
            <person name="Wang G."/>
            <person name="Tang M."/>
            <person name="Wu H."/>
            <person name="Dai S."/>
            <person name="Li T."/>
            <person name="Chen C."/>
            <person name="He H."/>
            <person name="Fan J."/>
            <person name="Xiang W."/>
            <person name="Li X."/>
        </authorList>
    </citation>
    <scope>NUCLEOTIDE SEQUENCE [LARGE SCALE GENOMIC DNA]</scope>
    <source>
        <strain evidence="2 3">GYP-11</strain>
    </source>
</reference>
<comment type="caution">
    <text evidence="2">The sequence shown here is derived from an EMBL/GenBank/DDBJ whole genome shotgun (WGS) entry which is preliminary data.</text>
</comment>
<name>A0A845QES5_9HYPH</name>
<dbReference type="Gene3D" id="3.40.50.10610">
    <property type="entry name" value="ABC-type transport auxiliary lipoprotein component"/>
    <property type="match status" value="1"/>
</dbReference>
<accession>A0A845QES5</accession>
<organism evidence="2 3">
    <name type="scientific">Pyruvatibacter mobilis</name>
    <dbReference type="NCBI Taxonomy" id="1712261"/>
    <lineage>
        <taxon>Bacteria</taxon>
        <taxon>Pseudomonadati</taxon>
        <taxon>Pseudomonadota</taxon>
        <taxon>Alphaproteobacteria</taxon>
        <taxon>Hyphomicrobiales</taxon>
        <taxon>Parvibaculaceae</taxon>
        <taxon>Pyruvatibacter</taxon>
    </lineage>
</organism>
<proteinExistence type="predicted"/>
<dbReference type="AlphaFoldDB" id="A0A845QES5"/>
<evidence type="ECO:0000259" key="1">
    <source>
        <dbReference type="Pfam" id="PF03886"/>
    </source>
</evidence>
<evidence type="ECO:0000313" key="3">
    <source>
        <dbReference type="Proteomes" id="UP000470384"/>
    </source>
</evidence>
<dbReference type="Pfam" id="PF03886">
    <property type="entry name" value="ABC_trans_aux"/>
    <property type="match status" value="1"/>
</dbReference>
<dbReference type="Proteomes" id="UP000470384">
    <property type="component" value="Unassembled WGS sequence"/>
</dbReference>
<dbReference type="OrthoDB" id="9808689at2"/>